<dbReference type="OrthoDB" id="10254377at2759"/>
<organism evidence="2 3">
    <name type="scientific">Mytilus galloprovincialis</name>
    <name type="common">Mediterranean mussel</name>
    <dbReference type="NCBI Taxonomy" id="29158"/>
    <lineage>
        <taxon>Eukaryota</taxon>
        <taxon>Metazoa</taxon>
        <taxon>Spiralia</taxon>
        <taxon>Lophotrochozoa</taxon>
        <taxon>Mollusca</taxon>
        <taxon>Bivalvia</taxon>
        <taxon>Autobranchia</taxon>
        <taxon>Pteriomorphia</taxon>
        <taxon>Mytilida</taxon>
        <taxon>Mytiloidea</taxon>
        <taxon>Mytilidae</taxon>
        <taxon>Mytilinae</taxon>
        <taxon>Mytilus</taxon>
    </lineage>
</organism>
<evidence type="ECO:0000313" key="2">
    <source>
        <dbReference type="EMBL" id="VDI84116.1"/>
    </source>
</evidence>
<feature type="domain" description="PH" evidence="1">
    <location>
        <begin position="22"/>
        <end position="90"/>
    </location>
</feature>
<name>A0A8B6HUF8_MYTGA</name>
<protein>
    <recommendedName>
        <fullName evidence="1">PH domain-containing protein</fullName>
    </recommendedName>
</protein>
<reference evidence="2" key="1">
    <citation type="submission" date="2018-11" db="EMBL/GenBank/DDBJ databases">
        <authorList>
            <person name="Alioto T."/>
            <person name="Alioto T."/>
        </authorList>
    </citation>
    <scope>NUCLEOTIDE SEQUENCE</scope>
</reference>
<sequence length="90" mass="10433">MQKAIRFNENQLLYLANKSRQENTMAGFLHKKSSDTGKWQLRYFILYQNLLLYFENDQSVRPSGVALLEGSYCERVLTPAAVKGKDTEKQ</sequence>
<dbReference type="SUPFAM" id="SSF50729">
    <property type="entry name" value="PH domain-like"/>
    <property type="match status" value="1"/>
</dbReference>
<comment type="caution">
    <text evidence="2">The sequence shown here is derived from an EMBL/GenBank/DDBJ whole genome shotgun (WGS) entry which is preliminary data.</text>
</comment>
<dbReference type="InterPro" id="IPR011993">
    <property type="entry name" value="PH-like_dom_sf"/>
</dbReference>
<dbReference type="EMBL" id="UYJE01010540">
    <property type="protein sequence ID" value="VDI84116.1"/>
    <property type="molecule type" value="Genomic_DNA"/>
</dbReference>
<proteinExistence type="predicted"/>
<dbReference type="Gene3D" id="2.30.29.30">
    <property type="entry name" value="Pleckstrin-homology domain (PH domain)/Phosphotyrosine-binding domain (PTB)"/>
    <property type="match status" value="1"/>
</dbReference>
<keyword evidence="3" id="KW-1185">Reference proteome</keyword>
<dbReference type="Pfam" id="PF00169">
    <property type="entry name" value="PH"/>
    <property type="match status" value="1"/>
</dbReference>
<accession>A0A8B6HUF8</accession>
<gene>
    <name evidence="2" type="ORF">MGAL_10B022236</name>
</gene>
<dbReference type="Proteomes" id="UP000596742">
    <property type="component" value="Unassembled WGS sequence"/>
</dbReference>
<dbReference type="InterPro" id="IPR001849">
    <property type="entry name" value="PH_domain"/>
</dbReference>
<evidence type="ECO:0000259" key="1">
    <source>
        <dbReference type="PROSITE" id="PS50003"/>
    </source>
</evidence>
<dbReference type="AlphaFoldDB" id="A0A8B6HUF8"/>
<dbReference type="PROSITE" id="PS50003">
    <property type="entry name" value="PH_DOMAIN"/>
    <property type="match status" value="1"/>
</dbReference>
<feature type="non-terminal residue" evidence="2">
    <location>
        <position position="90"/>
    </location>
</feature>
<evidence type="ECO:0000313" key="3">
    <source>
        <dbReference type="Proteomes" id="UP000596742"/>
    </source>
</evidence>